<sequence length="673" mass="73006">MSSGHTIERSQLFAQRLALLVKASGFLLGMLVTGVMTLTLFLRLSFDDAQIENELADLAQSLYQRELQFDDGLKLDLWPWPSLHCSAGSLSEADSKDNFARWQRADFELDLLALLRHRLVLRHAEVDGLQLRLQRDAQGDWNISDLLVQASRRVAVNLDGLRLLDASLNLADVGSGHKLSLQHLTLKAGALQSNHSGRLLLNAELLPASSPPLPAGQLQLESRYAFGEDFASGKLQDLRLSYSETTPQAQSKASTGSLQIPALQWRDGHWQAPTMHLNASLARQGEANLELSELGDDANGISAGVEAALRWRGSAQQGLQSTLQGRLLYQPRDKLLTLEHGNGKLSLQHPALNGGGLSAQVQTQAQWRLAADEGEESLNSNTQLDFGAPGSLQLKTRVLKRKTPEISAQLGSLQLDVDALLKREQLTSLLPDAKRLPDITLDAQLQVTQLQLGGLHLSSVVVPLKLAAGKLSLPDHALQAYGGRLNGSLSWDSKSGELQSYEALRDMQLVALQRDGGFTLPLAGLGNATLDIRSRGDQLSSLRQQASGVLRVYVRDARWQGFDLERVLPSLQAGQTLSANAAQSTALGEITGSFKVAEGALQVERLNTHNENFDMSLQGKIQLQDGQLALNANLRPSGNKRLAALPASQLALRIGARLPQASLTLQAASLKPR</sequence>
<name>A0ABU9YV34_9RHOO</name>
<dbReference type="InterPro" id="IPR052894">
    <property type="entry name" value="AsmA-related"/>
</dbReference>
<dbReference type="InterPro" id="IPR007844">
    <property type="entry name" value="AsmA"/>
</dbReference>
<keyword evidence="1" id="KW-1133">Transmembrane helix</keyword>
<keyword evidence="4" id="KW-1185">Reference proteome</keyword>
<gene>
    <name evidence="3" type="ORF">ABDB84_03720</name>
</gene>
<evidence type="ECO:0000313" key="3">
    <source>
        <dbReference type="EMBL" id="MEN3067574.1"/>
    </source>
</evidence>
<protein>
    <submittedName>
        <fullName evidence="3">AsmA family protein</fullName>
    </submittedName>
</protein>
<accession>A0ABU9YV34</accession>
<feature type="domain" description="AsmA" evidence="2">
    <location>
        <begin position="395"/>
        <end position="602"/>
    </location>
</feature>
<dbReference type="Pfam" id="PF05170">
    <property type="entry name" value="AsmA"/>
    <property type="match status" value="2"/>
</dbReference>
<dbReference type="PANTHER" id="PTHR30441:SF4">
    <property type="entry name" value="PROTEIN ASMA"/>
    <property type="match status" value="1"/>
</dbReference>
<dbReference type="PANTHER" id="PTHR30441">
    <property type="entry name" value="DUF748 DOMAIN-CONTAINING PROTEIN"/>
    <property type="match status" value="1"/>
</dbReference>
<organism evidence="3 4">
    <name type="scientific">Uliginosibacterium sediminicola</name>
    <dbReference type="NCBI Taxonomy" id="2024550"/>
    <lineage>
        <taxon>Bacteria</taxon>
        <taxon>Pseudomonadati</taxon>
        <taxon>Pseudomonadota</taxon>
        <taxon>Betaproteobacteria</taxon>
        <taxon>Rhodocyclales</taxon>
        <taxon>Zoogloeaceae</taxon>
        <taxon>Uliginosibacterium</taxon>
    </lineage>
</organism>
<evidence type="ECO:0000259" key="2">
    <source>
        <dbReference type="Pfam" id="PF05170"/>
    </source>
</evidence>
<dbReference type="Proteomes" id="UP001410394">
    <property type="component" value="Unassembled WGS sequence"/>
</dbReference>
<comment type="caution">
    <text evidence="3">The sequence shown here is derived from an EMBL/GenBank/DDBJ whole genome shotgun (WGS) entry which is preliminary data.</text>
</comment>
<evidence type="ECO:0000313" key="4">
    <source>
        <dbReference type="Proteomes" id="UP001410394"/>
    </source>
</evidence>
<evidence type="ECO:0000256" key="1">
    <source>
        <dbReference type="SAM" id="Phobius"/>
    </source>
</evidence>
<keyword evidence="1" id="KW-0812">Transmembrane</keyword>
<reference evidence="3 4" key="1">
    <citation type="journal article" date="2018" name="Int. J. Syst. Evol. Microbiol.">
        <title>Uliginosibacterium sediminicola sp. nov., isolated from freshwater sediment.</title>
        <authorList>
            <person name="Hwang W.M."/>
            <person name="Kim S.M."/>
            <person name="Kang K."/>
            <person name="Ahn T.Y."/>
        </authorList>
    </citation>
    <scope>NUCLEOTIDE SEQUENCE [LARGE SCALE GENOMIC DNA]</scope>
    <source>
        <strain evidence="3 4">M1-21</strain>
    </source>
</reference>
<dbReference type="RefSeq" id="WP_345918337.1">
    <property type="nucleotide sequence ID" value="NZ_JBDIVE010000001.1"/>
</dbReference>
<proteinExistence type="predicted"/>
<keyword evidence="1" id="KW-0472">Membrane</keyword>
<dbReference type="EMBL" id="JBDIVE010000001">
    <property type="protein sequence ID" value="MEN3067574.1"/>
    <property type="molecule type" value="Genomic_DNA"/>
</dbReference>
<feature type="transmembrane region" description="Helical" evidence="1">
    <location>
        <begin position="20"/>
        <end position="42"/>
    </location>
</feature>
<feature type="domain" description="AsmA" evidence="2">
    <location>
        <begin position="25"/>
        <end position="156"/>
    </location>
</feature>